<dbReference type="EMBL" id="BRXZ01002231">
    <property type="protein sequence ID" value="GMH57579.1"/>
    <property type="molecule type" value="Genomic_DNA"/>
</dbReference>
<reference evidence="1" key="1">
    <citation type="submission" date="2022-07" db="EMBL/GenBank/DDBJ databases">
        <title>Genome analysis of Parmales, a sister group of diatoms, reveals the evolutionary specialization of diatoms from phago-mixotrophs to photoautotrophs.</title>
        <authorList>
            <person name="Ban H."/>
            <person name="Sato S."/>
            <person name="Yoshikawa S."/>
            <person name="Kazumasa Y."/>
            <person name="Nakamura Y."/>
            <person name="Ichinomiya M."/>
            <person name="Saitoh K."/>
            <person name="Sato N."/>
            <person name="Blanc-Mathieu R."/>
            <person name="Endo H."/>
            <person name="Kuwata A."/>
            <person name="Ogata H."/>
        </authorList>
    </citation>
    <scope>NUCLEOTIDE SEQUENCE</scope>
</reference>
<protein>
    <submittedName>
        <fullName evidence="1">Uncharacterized protein</fullName>
    </submittedName>
</protein>
<proteinExistence type="predicted"/>
<evidence type="ECO:0000313" key="2">
    <source>
        <dbReference type="Proteomes" id="UP001165082"/>
    </source>
</evidence>
<sequence length="318" mass="35802">MKLTLVYHGSIYLPPFYVLLHRRSDDSPVGGHGSAQDVKEWLESDKVEPLDENFNFTEVSELVLTARDVSLSSDKVVFMDENDPTEQTPDILTSSSKSSHPFDSILHILGKVKGGNLRNLTISRISTFYSCSVMPTNVIEEIVSLVGSNIVDLKLEGYSVLPEGICHLQLPCCRNLHVKDLIDLDHCIDADAMGSFDSLDTHELMMEPGGEYPGAEQGLDRPPCFYEEEGGGIGADLWPTDEEQQTKRCIRPYTRPLMNLAEEFKRRGAKICVDLYNDDRGMTTRRLCLDGWAFEVLTMEDTFDMLDNDEEIKYGEFS</sequence>
<name>A0A9W6ZW42_9STRA</name>
<organism evidence="1 2">
    <name type="scientific">Triparma retinervis</name>
    <dbReference type="NCBI Taxonomy" id="2557542"/>
    <lineage>
        <taxon>Eukaryota</taxon>
        <taxon>Sar</taxon>
        <taxon>Stramenopiles</taxon>
        <taxon>Ochrophyta</taxon>
        <taxon>Bolidophyceae</taxon>
        <taxon>Parmales</taxon>
        <taxon>Triparmaceae</taxon>
        <taxon>Triparma</taxon>
    </lineage>
</organism>
<dbReference type="AlphaFoldDB" id="A0A9W6ZW42"/>
<accession>A0A9W6ZW42</accession>
<comment type="caution">
    <text evidence="1">The sequence shown here is derived from an EMBL/GenBank/DDBJ whole genome shotgun (WGS) entry which is preliminary data.</text>
</comment>
<keyword evidence="2" id="KW-1185">Reference proteome</keyword>
<dbReference type="Proteomes" id="UP001165082">
    <property type="component" value="Unassembled WGS sequence"/>
</dbReference>
<dbReference type="OrthoDB" id="10359553at2759"/>
<gene>
    <name evidence="1" type="ORF">TrRE_jg7608</name>
</gene>
<evidence type="ECO:0000313" key="1">
    <source>
        <dbReference type="EMBL" id="GMH57579.1"/>
    </source>
</evidence>